<dbReference type="PANTHER" id="PTHR24015">
    <property type="entry name" value="OS07G0578800 PROTEIN-RELATED"/>
    <property type="match status" value="1"/>
</dbReference>
<evidence type="ECO:0000256" key="3">
    <source>
        <dbReference type="PROSITE-ProRule" id="PRU00708"/>
    </source>
</evidence>
<dbReference type="FunFam" id="1.25.40.10:FF:000196">
    <property type="entry name" value="Pentatricopeptide repeat-containing protein At4g14850"/>
    <property type="match status" value="1"/>
</dbReference>
<dbReference type="EMBL" id="JRKL02004494">
    <property type="protein sequence ID" value="KAF3952465.1"/>
    <property type="molecule type" value="Genomic_DNA"/>
</dbReference>
<dbReference type="Proteomes" id="UP000737018">
    <property type="component" value="Unassembled WGS sequence"/>
</dbReference>
<keyword evidence="5" id="KW-1185">Reference proteome</keyword>
<proteinExistence type="inferred from homology"/>
<dbReference type="PROSITE" id="PS51375">
    <property type="entry name" value="PPR"/>
    <property type="match status" value="2"/>
</dbReference>
<dbReference type="AlphaFoldDB" id="A0A8J4VEP3"/>
<dbReference type="InterPro" id="IPR002885">
    <property type="entry name" value="PPR_rpt"/>
</dbReference>
<accession>A0A8J4VEP3</accession>
<dbReference type="Gene3D" id="1.25.40.10">
    <property type="entry name" value="Tetratricopeptide repeat domain"/>
    <property type="match status" value="3"/>
</dbReference>
<dbReference type="GO" id="GO:0009451">
    <property type="term" value="P:RNA modification"/>
    <property type="evidence" value="ECO:0007669"/>
    <property type="project" value="InterPro"/>
</dbReference>
<evidence type="ECO:0000313" key="4">
    <source>
        <dbReference type="EMBL" id="KAF3952465.1"/>
    </source>
</evidence>
<evidence type="ECO:0008006" key="6">
    <source>
        <dbReference type="Google" id="ProtNLM"/>
    </source>
</evidence>
<sequence length="368" mass="41321">MRCLFGLHSLTFKLGLQHDVFVQNALLSMYSFCGLLHSSRQVFDEIPLSVRDVVSWNSMVSGYVQGRCYYDALKVFDEMLKCDVNARPDEVTFINALTACARIGFLDMGRKIHGLLVQNEFVLDVILGSSLVDMYAKCGQMEHARKGNAGAYHCLRNFFMWAFWCLGSGKGRWVHTHCERSGIHFNVSVKNALIDMYSKCGGIQRALKIFHALNLTERDVFSWTAMITGLAMNGLSDEALNLFSQMEMSGGIVRPNEVTFLGVLSACSHAGLVDKGFHYFNHMTQSYNLKPRIEHYGCMVDLLGRANLLAEAERFISAMPIQPDVVKWRSLLFASGSHGNIELAEFSAKKVWGTCFIIQCICFSIKVV</sequence>
<comment type="caution">
    <text evidence="4">The sequence shown here is derived from an EMBL/GenBank/DDBJ whole genome shotgun (WGS) entry which is preliminary data.</text>
</comment>
<reference evidence="4" key="1">
    <citation type="submission" date="2020-03" db="EMBL/GenBank/DDBJ databases">
        <title>Castanea mollissima Vanexum genome sequencing.</title>
        <authorList>
            <person name="Staton M."/>
        </authorList>
    </citation>
    <scope>NUCLEOTIDE SEQUENCE</scope>
    <source>
        <tissue evidence="4">Leaf</tissue>
    </source>
</reference>
<evidence type="ECO:0000256" key="1">
    <source>
        <dbReference type="ARBA" id="ARBA00022737"/>
    </source>
</evidence>
<dbReference type="InterPro" id="IPR046960">
    <property type="entry name" value="PPR_At4g14850-like_plant"/>
</dbReference>
<dbReference type="PANTHER" id="PTHR24015:SF548">
    <property type="entry name" value="OS08G0340900 PROTEIN"/>
    <property type="match status" value="1"/>
</dbReference>
<name>A0A8J4VEP3_9ROSI</name>
<evidence type="ECO:0000256" key="2">
    <source>
        <dbReference type="ARBA" id="ARBA00061659"/>
    </source>
</evidence>
<protein>
    <recommendedName>
        <fullName evidence="6">Pentatricopeptide repeat-containing protein</fullName>
    </recommendedName>
</protein>
<dbReference type="InterPro" id="IPR011990">
    <property type="entry name" value="TPR-like_helical_dom_sf"/>
</dbReference>
<dbReference type="NCBIfam" id="TIGR00756">
    <property type="entry name" value="PPR"/>
    <property type="match status" value="2"/>
</dbReference>
<dbReference type="OrthoDB" id="185373at2759"/>
<dbReference type="GO" id="GO:0003723">
    <property type="term" value="F:RNA binding"/>
    <property type="evidence" value="ECO:0007669"/>
    <property type="project" value="InterPro"/>
</dbReference>
<organism evidence="4 5">
    <name type="scientific">Castanea mollissima</name>
    <name type="common">Chinese chestnut</name>
    <dbReference type="NCBI Taxonomy" id="60419"/>
    <lineage>
        <taxon>Eukaryota</taxon>
        <taxon>Viridiplantae</taxon>
        <taxon>Streptophyta</taxon>
        <taxon>Embryophyta</taxon>
        <taxon>Tracheophyta</taxon>
        <taxon>Spermatophyta</taxon>
        <taxon>Magnoliopsida</taxon>
        <taxon>eudicotyledons</taxon>
        <taxon>Gunneridae</taxon>
        <taxon>Pentapetalae</taxon>
        <taxon>rosids</taxon>
        <taxon>fabids</taxon>
        <taxon>Fagales</taxon>
        <taxon>Fagaceae</taxon>
        <taxon>Castanea</taxon>
    </lineage>
</organism>
<feature type="repeat" description="PPR" evidence="3">
    <location>
        <begin position="219"/>
        <end position="253"/>
    </location>
</feature>
<dbReference type="Pfam" id="PF01535">
    <property type="entry name" value="PPR"/>
    <property type="match status" value="1"/>
</dbReference>
<evidence type="ECO:0000313" key="5">
    <source>
        <dbReference type="Proteomes" id="UP000737018"/>
    </source>
</evidence>
<comment type="similarity">
    <text evidence="2">Belongs to the PPR family. PCMP-E subfamily.</text>
</comment>
<keyword evidence="1" id="KW-0677">Repeat</keyword>
<dbReference type="Pfam" id="PF13041">
    <property type="entry name" value="PPR_2"/>
    <property type="match status" value="2"/>
</dbReference>
<gene>
    <name evidence="4" type="ORF">CMV_021976</name>
</gene>
<dbReference type="FunFam" id="1.25.40.10:FF:000090">
    <property type="entry name" value="Pentatricopeptide repeat-containing protein, chloroplastic"/>
    <property type="match status" value="1"/>
</dbReference>
<feature type="repeat" description="PPR" evidence="3">
    <location>
        <begin position="52"/>
        <end position="86"/>
    </location>
</feature>